<proteinExistence type="predicted"/>
<keyword evidence="3" id="KW-1185">Reference proteome</keyword>
<sequence length="143" mass="15458">MRRYALVALVAFLAALAGVAAARLATAPRAAGESELHALLHNGLRLDAAQQRRVAALERDFAQRRAALDEAMRAQNRVLARAIAAEHGYGPRVAAAVDRSHQVMGEVQKETLKHVFAMRGVLRADQAARYDAAVVRTLTAPSR</sequence>
<dbReference type="Proteomes" id="UP000732399">
    <property type="component" value="Unassembled WGS sequence"/>
</dbReference>
<protein>
    <submittedName>
        <fullName evidence="2">Periplasmic heavy metal sensor</fullName>
    </submittedName>
</protein>
<dbReference type="Pfam" id="PF13801">
    <property type="entry name" value="Metal_resist"/>
    <property type="match status" value="1"/>
</dbReference>
<dbReference type="InterPro" id="IPR025961">
    <property type="entry name" value="Metal_resist"/>
</dbReference>
<dbReference type="EMBL" id="JAAVJH010000006">
    <property type="protein sequence ID" value="NJR79096.1"/>
    <property type="molecule type" value="Genomic_DNA"/>
</dbReference>
<evidence type="ECO:0000313" key="2">
    <source>
        <dbReference type="EMBL" id="NJR79096.1"/>
    </source>
</evidence>
<gene>
    <name evidence="2" type="ORF">HBH26_10905</name>
</gene>
<comment type="caution">
    <text evidence="2">The sequence shown here is derived from an EMBL/GenBank/DDBJ whole genome shotgun (WGS) entry which is preliminary data.</text>
</comment>
<reference evidence="2 3" key="1">
    <citation type="submission" date="2020-03" db="EMBL/GenBank/DDBJ databases">
        <authorList>
            <person name="Wang L."/>
            <person name="He N."/>
            <person name="Li Y."/>
            <person name="Fang Y."/>
            <person name="Zhang F."/>
        </authorList>
    </citation>
    <scope>NUCLEOTIDE SEQUENCE [LARGE SCALE GENOMIC DNA]</scope>
    <source>
        <strain evidence="2 3">36D10-4-7</strain>
    </source>
</reference>
<evidence type="ECO:0000313" key="3">
    <source>
        <dbReference type="Proteomes" id="UP000732399"/>
    </source>
</evidence>
<accession>A0ABX1CPB6</accession>
<keyword evidence="1" id="KW-0732">Signal</keyword>
<dbReference type="RefSeq" id="WP_168134647.1">
    <property type="nucleotide sequence ID" value="NZ_JAAVJH010000006.1"/>
</dbReference>
<organism evidence="2 3">
    <name type="scientific">Sphingomonas corticis</name>
    <dbReference type="NCBI Taxonomy" id="2722791"/>
    <lineage>
        <taxon>Bacteria</taxon>
        <taxon>Pseudomonadati</taxon>
        <taxon>Pseudomonadota</taxon>
        <taxon>Alphaproteobacteria</taxon>
        <taxon>Sphingomonadales</taxon>
        <taxon>Sphingomonadaceae</taxon>
        <taxon>Sphingomonas</taxon>
    </lineage>
</organism>
<name>A0ABX1CPB6_9SPHN</name>
<feature type="signal peptide" evidence="1">
    <location>
        <begin position="1"/>
        <end position="22"/>
    </location>
</feature>
<evidence type="ECO:0000256" key="1">
    <source>
        <dbReference type="SAM" id="SignalP"/>
    </source>
</evidence>
<dbReference type="Gene3D" id="1.20.120.1490">
    <property type="match status" value="1"/>
</dbReference>
<feature type="chain" id="PRO_5046954297" evidence="1">
    <location>
        <begin position="23"/>
        <end position="143"/>
    </location>
</feature>